<dbReference type="InterPro" id="IPR000045">
    <property type="entry name" value="Prepilin_IV_endopep_pep"/>
</dbReference>
<dbReference type="PANTHER" id="PTHR30487:SF0">
    <property type="entry name" value="PREPILIN LEADER PEPTIDASE_N-METHYLTRANSFERASE-RELATED"/>
    <property type="match status" value="1"/>
</dbReference>
<feature type="transmembrane region" description="Helical" evidence="3">
    <location>
        <begin position="97"/>
        <end position="119"/>
    </location>
</feature>
<sequence length="155" mass="17167">MITIWISGYVLLNAMLAAKDLREGLLPDSLTCSLLWLGLSYHLIFQPQYLADAVTGALVGYLSLWLLYWTYRWLRKYEGLGYGDVKFLGALGAWHGWQMLGLLLVIASVLGLIAVLVLYRLKGRALLCKTPLPFGPFMAVAGLICSGATFQILNL</sequence>
<dbReference type="PRINTS" id="PR00864">
    <property type="entry name" value="PREPILNPTASE"/>
</dbReference>
<gene>
    <name evidence="5" type="ORF">BS411_12200</name>
</gene>
<evidence type="ECO:0000259" key="4">
    <source>
        <dbReference type="Pfam" id="PF01478"/>
    </source>
</evidence>
<dbReference type="GO" id="GO:0006465">
    <property type="term" value="P:signal peptide processing"/>
    <property type="evidence" value="ECO:0007669"/>
    <property type="project" value="TreeGrafter"/>
</dbReference>
<dbReference type="RefSeq" id="WP_075198641.1">
    <property type="nucleotide sequence ID" value="NZ_CP187984.1"/>
</dbReference>
<dbReference type="InterPro" id="IPR050882">
    <property type="entry name" value="Prepilin_peptidase/N-MTase"/>
</dbReference>
<dbReference type="Gene3D" id="1.20.120.1220">
    <property type="match status" value="1"/>
</dbReference>
<organism evidence="5">
    <name type="scientific">Cronobacter turicensis</name>
    <dbReference type="NCBI Taxonomy" id="413502"/>
    <lineage>
        <taxon>Bacteria</taxon>
        <taxon>Pseudomonadati</taxon>
        <taxon>Pseudomonadota</taxon>
        <taxon>Gammaproteobacteria</taxon>
        <taxon>Enterobacterales</taxon>
        <taxon>Enterobacteriaceae</taxon>
        <taxon>Cronobacter</taxon>
    </lineage>
</organism>
<keyword evidence="3" id="KW-0472">Membrane</keyword>
<feature type="domain" description="Prepilin type IV endopeptidase peptidase" evidence="4">
    <location>
        <begin position="12"/>
        <end position="115"/>
    </location>
</feature>
<keyword evidence="3" id="KW-1133">Transmembrane helix</keyword>
<feature type="transmembrane region" description="Helical" evidence="3">
    <location>
        <begin position="49"/>
        <end position="71"/>
    </location>
</feature>
<evidence type="ECO:0000313" key="5">
    <source>
        <dbReference type="EMBL" id="PUX21634.1"/>
    </source>
</evidence>
<feature type="transmembrane region" description="Helical" evidence="3">
    <location>
        <begin position="131"/>
        <end position="153"/>
    </location>
</feature>
<comment type="caution">
    <text evidence="5">The sequence shown here is derived from an EMBL/GenBank/DDBJ whole genome shotgun (WGS) entry which is preliminary data.</text>
</comment>
<dbReference type="OrthoDB" id="9789291at2"/>
<evidence type="ECO:0000256" key="1">
    <source>
        <dbReference type="ARBA" id="ARBA00005801"/>
    </source>
</evidence>
<dbReference type="GO" id="GO:0005886">
    <property type="term" value="C:plasma membrane"/>
    <property type="evidence" value="ECO:0007669"/>
    <property type="project" value="TreeGrafter"/>
</dbReference>
<dbReference type="InterPro" id="IPR014032">
    <property type="entry name" value="Peptidase_A24A_bac"/>
</dbReference>
<reference evidence="5" key="1">
    <citation type="submission" date="2016-12" db="EMBL/GenBank/DDBJ databases">
        <title>Analysis of the Molecular Diversity Among Cronobacter Species Isolated from Filth Flies Using a Pan Genomic DNA Microarray.</title>
        <authorList>
            <person name="Pava-Ripoll M."/>
            <person name="Tall B."/>
            <person name="Farber J."/>
            <person name="Fanning S."/>
            <person name="Lehner A."/>
            <person name="Stephan R."/>
            <person name="Pagotto F."/>
            <person name="Iverson C."/>
            <person name="Ziobro G."/>
            <person name="Miller A."/>
            <person name="Pearson R."/>
            <person name="Yan Q."/>
            <person name="Kim M."/>
            <person name="Jeong S."/>
            <person name="Park J."/>
            <person name="Jun S."/>
            <person name="Choi H."/>
            <person name="Chung T."/>
            <person name="Yoo Y."/>
            <person name="Park E."/>
            <person name="Hwang S."/>
            <person name="Lee B."/>
            <person name="Sathyamoorthy V."/>
            <person name="Carter L."/>
            <person name="Mammel M."/>
            <person name="Jackson S."/>
            <person name="Kothary M."/>
            <person name="Patel I."/>
            <person name="Grim C."/>
            <person name="Gopinath G."/>
            <person name="Gangiredla J."/>
            <person name="Chase H."/>
        </authorList>
    </citation>
    <scope>NUCLEOTIDE SEQUENCE [LARGE SCALE GENOMIC DNA]</scope>
    <source>
        <strain evidence="5">MOD1-Sh41s</strain>
    </source>
</reference>
<accession>A0A2T7B4B6</accession>
<comment type="similarity">
    <text evidence="1 2">Belongs to the peptidase A24 family.</text>
</comment>
<evidence type="ECO:0000256" key="3">
    <source>
        <dbReference type="SAM" id="Phobius"/>
    </source>
</evidence>
<dbReference type="GO" id="GO:0004190">
    <property type="term" value="F:aspartic-type endopeptidase activity"/>
    <property type="evidence" value="ECO:0007669"/>
    <property type="project" value="InterPro"/>
</dbReference>
<evidence type="ECO:0000256" key="2">
    <source>
        <dbReference type="RuleBase" id="RU003793"/>
    </source>
</evidence>
<dbReference type="Pfam" id="PF01478">
    <property type="entry name" value="Peptidase_A24"/>
    <property type="match status" value="1"/>
</dbReference>
<dbReference type="AlphaFoldDB" id="A0A2T7B4B6"/>
<proteinExistence type="inferred from homology"/>
<dbReference type="EMBL" id="MSAG01000019">
    <property type="protein sequence ID" value="PUX21634.1"/>
    <property type="molecule type" value="Genomic_DNA"/>
</dbReference>
<dbReference type="PANTHER" id="PTHR30487">
    <property type="entry name" value="TYPE 4 PREPILIN-LIKE PROTEINS LEADER PEPTIDE-PROCESSING ENZYME"/>
    <property type="match status" value="1"/>
</dbReference>
<protein>
    <submittedName>
        <fullName evidence="5">Prepilin peptidase</fullName>
    </submittedName>
</protein>
<keyword evidence="3" id="KW-0812">Transmembrane</keyword>
<name>A0A2T7B4B6_9ENTR</name>